<reference evidence="3" key="1">
    <citation type="submission" date="2016-11" db="EMBL/GenBank/DDBJ databases">
        <authorList>
            <person name="Varghese N."/>
            <person name="Submissions S."/>
        </authorList>
    </citation>
    <scope>NUCLEOTIDE SEQUENCE [LARGE SCALE GENOMIC DNA]</scope>
    <source>
        <strain evidence="3">DSM 19055</strain>
    </source>
</reference>
<keyword evidence="1" id="KW-0812">Transmembrane</keyword>
<keyword evidence="1" id="KW-1133">Transmembrane helix</keyword>
<feature type="transmembrane region" description="Helical" evidence="1">
    <location>
        <begin position="359"/>
        <end position="378"/>
    </location>
</feature>
<proteinExistence type="predicted"/>
<feature type="transmembrane region" description="Helical" evidence="1">
    <location>
        <begin position="74"/>
        <end position="93"/>
    </location>
</feature>
<dbReference type="eggNOG" id="ENOG5032V76">
    <property type="taxonomic scope" value="Bacteria"/>
</dbReference>
<feature type="transmembrane region" description="Helical" evidence="1">
    <location>
        <begin position="12"/>
        <end position="33"/>
    </location>
</feature>
<feature type="transmembrane region" description="Helical" evidence="1">
    <location>
        <begin position="172"/>
        <end position="189"/>
    </location>
</feature>
<feature type="transmembrane region" description="Helical" evidence="1">
    <location>
        <begin position="261"/>
        <end position="282"/>
    </location>
</feature>
<feature type="transmembrane region" description="Helical" evidence="1">
    <location>
        <begin position="325"/>
        <end position="347"/>
    </location>
</feature>
<keyword evidence="1" id="KW-0472">Membrane</keyword>
<accession>A0A1M5L8K1</accession>
<dbReference type="EMBL" id="FQWT01000001">
    <property type="protein sequence ID" value="SHG61357.1"/>
    <property type="molecule type" value="Genomic_DNA"/>
</dbReference>
<sequence length="387" mass="44924">MNKNLNLTKYSTATSLMLFIIYFVINFLFLTKYGIRQSVVPISILIVGFIIVHFLIFFFRKNRFLSKNLNQKSVYLLACAFTVFYIALCHIMKDPYKMNIDRWQTLDFSMDYWIHGQYIYTKRNFMGNLSSYLPGQLLLSLPSYLLGNLGYVQVMAFLLFAGAVLKEFKSNLIRFTAILMLGISLSYIYEAVCKSDFISSFIFSAAFILFWHSKFKDNYFQKPVLLGVCLGVLFLTRSVAVIPLIIFLLKPFLAANKTLQIRTVLTFLITVAILLVTIFFPANNFDYIFQHNPLKLQGQSNKLVMLFFLAAAIFLSFYAKKINEVFYFSSYIVFFIMLSFVLEKYLYFGIGFQDNFFPTTYLAACLPFCIIGYCFSVKREADREVLN</sequence>
<dbReference type="Proteomes" id="UP000184047">
    <property type="component" value="Unassembled WGS sequence"/>
</dbReference>
<dbReference type="STRING" id="421058.SAMN05421866_0999"/>
<evidence type="ECO:0000313" key="2">
    <source>
        <dbReference type="EMBL" id="SHG61357.1"/>
    </source>
</evidence>
<feature type="transmembrane region" description="Helical" evidence="1">
    <location>
        <begin position="39"/>
        <end position="59"/>
    </location>
</feature>
<organism evidence="2 3">
    <name type="scientific">Chryseobacterium oranimense</name>
    <dbReference type="NCBI Taxonomy" id="421058"/>
    <lineage>
        <taxon>Bacteria</taxon>
        <taxon>Pseudomonadati</taxon>
        <taxon>Bacteroidota</taxon>
        <taxon>Flavobacteriia</taxon>
        <taxon>Flavobacteriales</taxon>
        <taxon>Weeksellaceae</taxon>
        <taxon>Chryseobacterium group</taxon>
        <taxon>Chryseobacterium</taxon>
    </lineage>
</organism>
<feature type="transmembrane region" description="Helical" evidence="1">
    <location>
        <begin position="224"/>
        <end position="249"/>
    </location>
</feature>
<gene>
    <name evidence="2" type="ORF">SAMN05421866_0999</name>
</gene>
<protein>
    <recommendedName>
        <fullName evidence="4">Dolichyl-phosphate-mannose-protein mannosyltransferase</fullName>
    </recommendedName>
</protein>
<evidence type="ECO:0000313" key="3">
    <source>
        <dbReference type="Proteomes" id="UP000184047"/>
    </source>
</evidence>
<feature type="transmembrane region" description="Helical" evidence="1">
    <location>
        <begin position="144"/>
        <end position="165"/>
    </location>
</feature>
<evidence type="ECO:0000256" key="1">
    <source>
        <dbReference type="SAM" id="Phobius"/>
    </source>
</evidence>
<evidence type="ECO:0008006" key="4">
    <source>
        <dbReference type="Google" id="ProtNLM"/>
    </source>
</evidence>
<feature type="transmembrane region" description="Helical" evidence="1">
    <location>
        <begin position="303"/>
        <end position="319"/>
    </location>
</feature>
<name>A0A1M5L8K1_9FLAO</name>
<dbReference type="AlphaFoldDB" id="A0A1M5L8K1"/>
<keyword evidence="3" id="KW-1185">Reference proteome</keyword>